<dbReference type="EMBL" id="CACSAS010000001">
    <property type="protein sequence ID" value="CAA0087217.1"/>
    <property type="molecule type" value="Genomic_DNA"/>
</dbReference>
<evidence type="ECO:0000313" key="4">
    <source>
        <dbReference type="Proteomes" id="UP000433050"/>
    </source>
</evidence>
<evidence type="ECO:0000259" key="2">
    <source>
        <dbReference type="Pfam" id="PF07859"/>
    </source>
</evidence>
<evidence type="ECO:0000313" key="3">
    <source>
        <dbReference type="EMBL" id="CAA0087217.1"/>
    </source>
</evidence>
<dbReference type="Gene3D" id="3.40.50.1820">
    <property type="entry name" value="alpha/beta hydrolase"/>
    <property type="match status" value="1"/>
</dbReference>
<dbReference type="SUPFAM" id="SSF53474">
    <property type="entry name" value="alpha/beta-Hydrolases"/>
    <property type="match status" value="1"/>
</dbReference>
<keyword evidence="4" id="KW-1185">Reference proteome</keyword>
<dbReference type="PANTHER" id="PTHR48081">
    <property type="entry name" value="AB HYDROLASE SUPERFAMILY PROTEIN C4A8.06C"/>
    <property type="match status" value="1"/>
</dbReference>
<feature type="domain" description="Alpha/beta hydrolase fold-3" evidence="2">
    <location>
        <begin position="46"/>
        <end position="241"/>
    </location>
</feature>
<proteinExistence type="predicted"/>
<accession>A0A5S9NBL3</accession>
<dbReference type="InterPro" id="IPR050300">
    <property type="entry name" value="GDXG_lipolytic_enzyme"/>
</dbReference>
<organism evidence="3 4">
    <name type="scientific">Starkeya nomas</name>
    <dbReference type="NCBI Taxonomy" id="2666134"/>
    <lineage>
        <taxon>Bacteria</taxon>
        <taxon>Pseudomonadati</taxon>
        <taxon>Pseudomonadota</taxon>
        <taxon>Alphaproteobacteria</taxon>
        <taxon>Hyphomicrobiales</taxon>
        <taxon>Xanthobacteraceae</taxon>
        <taxon>Starkeya</taxon>
    </lineage>
</organism>
<protein>
    <submittedName>
        <fullName evidence="3">Acetyl esterase</fullName>
        <ecNumber evidence="3">3.1.1.-</ecNumber>
    </submittedName>
</protein>
<dbReference type="Pfam" id="PF07859">
    <property type="entry name" value="Abhydrolase_3"/>
    <property type="match status" value="1"/>
</dbReference>
<name>A0A5S9NBL3_9HYPH</name>
<dbReference type="InterPro" id="IPR029058">
    <property type="entry name" value="AB_hydrolase_fold"/>
</dbReference>
<dbReference type="GO" id="GO:0016787">
    <property type="term" value="F:hydrolase activity"/>
    <property type="evidence" value="ECO:0007669"/>
    <property type="project" value="UniProtKB-KW"/>
</dbReference>
<dbReference type="InterPro" id="IPR013094">
    <property type="entry name" value="AB_hydrolase_3"/>
</dbReference>
<gene>
    <name evidence="3" type="primary">aes_1</name>
    <name evidence="3" type="ORF">STARVERO_00413</name>
</gene>
<keyword evidence="1 3" id="KW-0378">Hydrolase</keyword>
<evidence type="ECO:0000256" key="1">
    <source>
        <dbReference type="ARBA" id="ARBA00022801"/>
    </source>
</evidence>
<sequence>MAQAVRISMVGAMTALWTEDRLEIDGAALPVRVYRGRASVRPTPLVLHLHGGCFTNGDLDCSAKVCQLLSEAGAVVVSVDYPLAPEHPFPAALNASFAALGLLHAERAKWAGRGARLFVAGEEAGANLATALALMARDQQAPPIAGQILISPMVDPRLASGSIHAAAAGAAGCKWADGWHLYLGSADRAAHPYAAPFGSRRLGGVAPALIVTVSDCPMRDESLAYARRLGECGVAVESRVLDVPAEEPDPLPDSLDASIEAIPQWAAPLRDMFHQFLAEQSATSVRTVRA</sequence>
<reference evidence="3 4" key="1">
    <citation type="submission" date="2019-12" db="EMBL/GenBank/DDBJ databases">
        <authorList>
            <person name="Reyes-Prieto M."/>
        </authorList>
    </citation>
    <scope>NUCLEOTIDE SEQUENCE [LARGE SCALE GENOMIC DNA]</scope>
    <source>
        <strain evidence="3">HF14-78462</strain>
    </source>
</reference>
<dbReference type="AlphaFoldDB" id="A0A5S9NBL3"/>
<dbReference type="Proteomes" id="UP000433050">
    <property type="component" value="Unassembled WGS sequence"/>
</dbReference>
<dbReference type="PANTHER" id="PTHR48081:SF8">
    <property type="entry name" value="ALPHA_BETA HYDROLASE FOLD-3 DOMAIN-CONTAINING PROTEIN-RELATED"/>
    <property type="match status" value="1"/>
</dbReference>
<dbReference type="EC" id="3.1.1.-" evidence="3"/>